<evidence type="ECO:0000256" key="1">
    <source>
        <dbReference type="ARBA" id="ARBA00000971"/>
    </source>
</evidence>
<keyword evidence="6" id="KW-1133">Transmembrane helix</keyword>
<dbReference type="EC" id="5.2.1.8" evidence="2"/>
<sequence length="217" mass="24731">MKKPTVKTVKSIKMIKELREVKHSPFGFYGKLILIIALGSLLFLLAQKYRGLFLAGTVNSVPVTRYELNKRMSEKYGKQAFDEIVSERLLLQEVKKNNITVTENEVADEMAKIVKDYGSEDAFKAALTQYGLTEAKAKESIKQSLSLKKMIEKTYQIQVSDEAVKKYFTDNGTLFTGKKLEEVASNIKDTLYQQEVYAKTQEWFTGIRKTAKVVSFI</sequence>
<dbReference type="SUPFAM" id="SSF109998">
    <property type="entry name" value="Triger factor/SurA peptide-binding domain-like"/>
    <property type="match status" value="1"/>
</dbReference>
<accession>A0A837IEH0</accession>
<evidence type="ECO:0000256" key="6">
    <source>
        <dbReference type="SAM" id="Phobius"/>
    </source>
</evidence>
<dbReference type="EMBL" id="LCKO01000006">
    <property type="protein sequence ID" value="KKU00259.1"/>
    <property type="molecule type" value="Genomic_DNA"/>
</dbReference>
<keyword evidence="6" id="KW-0812">Transmembrane</keyword>
<keyword evidence="5" id="KW-0413">Isomerase</keyword>
<evidence type="ECO:0000256" key="5">
    <source>
        <dbReference type="ARBA" id="ARBA00023235"/>
    </source>
</evidence>
<organism evidence="7 8">
    <name type="scientific">Candidatus Collierbacteria bacterium GW2011_GWB2_45_17</name>
    <dbReference type="NCBI Taxonomy" id="1618388"/>
    <lineage>
        <taxon>Bacteria</taxon>
        <taxon>Candidatus Collieribacteriota</taxon>
    </lineage>
</organism>
<evidence type="ECO:0000313" key="7">
    <source>
        <dbReference type="EMBL" id="KKU00259.1"/>
    </source>
</evidence>
<dbReference type="Gene3D" id="1.10.4030.10">
    <property type="entry name" value="Porin chaperone SurA, peptide-binding domain"/>
    <property type="match status" value="1"/>
</dbReference>
<comment type="caution">
    <text evidence="7">The sequence shown here is derived from an EMBL/GenBank/DDBJ whole genome shotgun (WGS) entry which is preliminary data.</text>
</comment>
<evidence type="ECO:0000256" key="2">
    <source>
        <dbReference type="ARBA" id="ARBA00013194"/>
    </source>
</evidence>
<keyword evidence="6" id="KW-0472">Membrane</keyword>
<evidence type="ECO:0000256" key="4">
    <source>
        <dbReference type="ARBA" id="ARBA00023110"/>
    </source>
</evidence>
<dbReference type="GO" id="GO:0003755">
    <property type="term" value="F:peptidyl-prolyl cis-trans isomerase activity"/>
    <property type="evidence" value="ECO:0007669"/>
    <property type="project" value="UniProtKB-KW"/>
</dbReference>
<dbReference type="InterPro" id="IPR027304">
    <property type="entry name" value="Trigger_fact/SurA_dom_sf"/>
</dbReference>
<dbReference type="AlphaFoldDB" id="A0A837IEH0"/>
<dbReference type="Pfam" id="PF13624">
    <property type="entry name" value="SurA_N_3"/>
    <property type="match status" value="1"/>
</dbReference>
<keyword evidence="4" id="KW-0697">Rotamase</keyword>
<keyword evidence="3" id="KW-0732">Signal</keyword>
<evidence type="ECO:0000313" key="8">
    <source>
        <dbReference type="Proteomes" id="UP000034078"/>
    </source>
</evidence>
<dbReference type="PANTHER" id="PTHR47245">
    <property type="entry name" value="PEPTIDYLPROLYL ISOMERASE"/>
    <property type="match status" value="1"/>
</dbReference>
<dbReference type="InterPro" id="IPR050245">
    <property type="entry name" value="PrsA_foldase"/>
</dbReference>
<dbReference type="PANTHER" id="PTHR47245:SF1">
    <property type="entry name" value="FOLDASE PROTEIN PRSA"/>
    <property type="match status" value="1"/>
</dbReference>
<proteinExistence type="predicted"/>
<gene>
    <name evidence="7" type="ORF">UX01_C0006G0053</name>
</gene>
<protein>
    <recommendedName>
        <fullName evidence="2">peptidylprolyl isomerase</fullName>
        <ecNumber evidence="2">5.2.1.8</ecNumber>
    </recommendedName>
</protein>
<dbReference type="Proteomes" id="UP000034078">
    <property type="component" value="Unassembled WGS sequence"/>
</dbReference>
<evidence type="ECO:0000256" key="3">
    <source>
        <dbReference type="ARBA" id="ARBA00022729"/>
    </source>
</evidence>
<comment type="catalytic activity">
    <reaction evidence="1">
        <text>[protein]-peptidylproline (omega=180) = [protein]-peptidylproline (omega=0)</text>
        <dbReference type="Rhea" id="RHEA:16237"/>
        <dbReference type="Rhea" id="RHEA-COMP:10747"/>
        <dbReference type="Rhea" id="RHEA-COMP:10748"/>
        <dbReference type="ChEBI" id="CHEBI:83833"/>
        <dbReference type="ChEBI" id="CHEBI:83834"/>
        <dbReference type="EC" id="5.2.1.8"/>
    </reaction>
</comment>
<name>A0A837IEH0_9BACT</name>
<feature type="transmembrane region" description="Helical" evidence="6">
    <location>
        <begin position="26"/>
        <end position="46"/>
    </location>
</feature>
<reference evidence="7 8" key="1">
    <citation type="journal article" date="2015" name="Nature">
        <title>rRNA introns, odd ribosomes, and small enigmatic genomes across a large radiation of phyla.</title>
        <authorList>
            <person name="Brown C.T."/>
            <person name="Hug L.A."/>
            <person name="Thomas B.C."/>
            <person name="Sharon I."/>
            <person name="Castelle C.J."/>
            <person name="Singh A."/>
            <person name="Wilkins M.J."/>
            <person name="Williams K.H."/>
            <person name="Banfield J.F."/>
        </authorList>
    </citation>
    <scope>NUCLEOTIDE SEQUENCE [LARGE SCALE GENOMIC DNA]</scope>
</reference>